<evidence type="ECO:0000313" key="5">
    <source>
        <dbReference type="EMBL" id="CUQ65889.1"/>
    </source>
</evidence>
<keyword evidence="1 3" id="KW-0808">Transferase</keyword>
<dbReference type="OrthoDB" id="9810372at2"/>
<gene>
    <name evidence="3 5" type="primary">glk</name>
    <name evidence="5" type="ORF">NITINOP_0914</name>
</gene>
<reference evidence="6" key="1">
    <citation type="submission" date="2015-09" db="EMBL/GenBank/DDBJ databases">
        <authorList>
            <person name="Daims H."/>
        </authorList>
    </citation>
    <scope>NUCLEOTIDE SEQUENCE [LARGE SCALE GENOMIC DNA]</scope>
</reference>
<evidence type="ECO:0000313" key="6">
    <source>
        <dbReference type="Proteomes" id="UP000066284"/>
    </source>
</evidence>
<dbReference type="GO" id="GO:0005737">
    <property type="term" value="C:cytoplasm"/>
    <property type="evidence" value="ECO:0007669"/>
    <property type="project" value="UniProtKB-SubCell"/>
</dbReference>
<keyword evidence="3" id="KW-0547">Nucleotide-binding</keyword>
<keyword evidence="3" id="KW-0067">ATP-binding</keyword>
<dbReference type="STRING" id="1715989.NITINOP_0914"/>
<keyword evidence="2 3" id="KW-0418">Kinase</keyword>
<sequence>MILAGDIGGTKTNLALYDWTEGRTEPVRIESFPSGDYSSLEDILRDFLAAPLPTSSSIEQAAETAEPESIAERTANEASTPLQIEAACFGIAGPVFENRSQTTNLPWVVDGDQIAKEFAIPKVRLLNDLEATAHGILLLHPDEVEVLNEGKPPAKRQALAIIAAGTGLGEAILYWDGTTYRPMPSEGGHADFAPNNDHEIELLRYLRGQYLHVSYERVLSGPGLYAIYEYLRDTKKNEPTWLAERIKTGNPAAVIAEAGLAGQADIAKQALDLFASIYGAEAGNLALKALSLDGVYVAGGIAPKLIAKLRDGTFMKAFTNKGRYKRLMTSIPVKVVMNEHTALLGAASIAATLARRGEP</sequence>
<dbReference type="AlphaFoldDB" id="A0A0S4KN59"/>
<dbReference type="NCBIfam" id="TIGR00749">
    <property type="entry name" value="glk"/>
    <property type="match status" value="1"/>
</dbReference>
<dbReference type="KEGG" id="nio:NITINOP_0914"/>
<dbReference type="SUPFAM" id="SSF53067">
    <property type="entry name" value="Actin-like ATPase domain"/>
    <property type="match status" value="1"/>
</dbReference>
<accession>A0A0S4KN59</accession>
<name>A0A0S4KN59_9BACT</name>
<dbReference type="Pfam" id="PF02685">
    <property type="entry name" value="Glucokinase"/>
    <property type="match status" value="1"/>
</dbReference>
<evidence type="ECO:0000256" key="2">
    <source>
        <dbReference type="ARBA" id="ARBA00022777"/>
    </source>
</evidence>
<dbReference type="CDD" id="cd24008">
    <property type="entry name" value="ASKHA_NBD_GLK"/>
    <property type="match status" value="1"/>
</dbReference>
<comment type="subcellular location">
    <subcellularLocation>
        <location evidence="3">Cytoplasm</location>
    </subcellularLocation>
</comment>
<dbReference type="Proteomes" id="UP000066284">
    <property type="component" value="Chromosome 1"/>
</dbReference>
<dbReference type="InterPro" id="IPR003836">
    <property type="entry name" value="Glucokinase"/>
</dbReference>
<evidence type="ECO:0000256" key="4">
    <source>
        <dbReference type="RuleBase" id="RU004046"/>
    </source>
</evidence>
<dbReference type="GO" id="GO:0006096">
    <property type="term" value="P:glycolytic process"/>
    <property type="evidence" value="ECO:0007669"/>
    <property type="project" value="UniProtKB-UniRule"/>
</dbReference>
<feature type="binding site" evidence="3">
    <location>
        <begin position="5"/>
        <end position="10"/>
    </location>
    <ligand>
        <name>ATP</name>
        <dbReference type="ChEBI" id="CHEBI:30616"/>
    </ligand>
</feature>
<dbReference type="GO" id="GO:0005524">
    <property type="term" value="F:ATP binding"/>
    <property type="evidence" value="ECO:0007669"/>
    <property type="project" value="UniProtKB-UniRule"/>
</dbReference>
<dbReference type="Gene3D" id="3.40.367.20">
    <property type="match status" value="1"/>
</dbReference>
<comment type="similarity">
    <text evidence="3 4">Belongs to the bacterial glucokinase family.</text>
</comment>
<dbReference type="GO" id="GO:0005536">
    <property type="term" value="F:D-glucose binding"/>
    <property type="evidence" value="ECO:0007669"/>
    <property type="project" value="InterPro"/>
</dbReference>
<dbReference type="GO" id="GO:0004340">
    <property type="term" value="F:glucokinase activity"/>
    <property type="evidence" value="ECO:0007669"/>
    <property type="project" value="UniProtKB-UniRule"/>
</dbReference>
<keyword evidence="3" id="KW-0324">Glycolysis</keyword>
<dbReference type="HAMAP" id="MF_00524">
    <property type="entry name" value="Glucokinase"/>
    <property type="match status" value="1"/>
</dbReference>
<dbReference type="InterPro" id="IPR043129">
    <property type="entry name" value="ATPase_NBD"/>
</dbReference>
<protein>
    <recommendedName>
        <fullName evidence="3">Glucokinase</fullName>
        <ecNumber evidence="3">2.7.1.2</ecNumber>
    </recommendedName>
    <alternativeName>
        <fullName evidence="3">Glucose kinase</fullName>
    </alternativeName>
</protein>
<proteinExistence type="inferred from homology"/>
<dbReference type="Gene3D" id="3.30.420.40">
    <property type="match status" value="1"/>
</dbReference>
<evidence type="ECO:0000256" key="3">
    <source>
        <dbReference type="HAMAP-Rule" id="MF_00524"/>
    </source>
</evidence>
<keyword evidence="3" id="KW-0963">Cytoplasm</keyword>
<evidence type="ECO:0000256" key="1">
    <source>
        <dbReference type="ARBA" id="ARBA00022679"/>
    </source>
</evidence>
<dbReference type="EC" id="2.7.1.2" evidence="3"/>
<comment type="catalytic activity">
    <reaction evidence="3">
        <text>D-glucose + ATP = D-glucose 6-phosphate + ADP + H(+)</text>
        <dbReference type="Rhea" id="RHEA:17825"/>
        <dbReference type="ChEBI" id="CHEBI:4167"/>
        <dbReference type="ChEBI" id="CHEBI:15378"/>
        <dbReference type="ChEBI" id="CHEBI:30616"/>
        <dbReference type="ChEBI" id="CHEBI:61548"/>
        <dbReference type="ChEBI" id="CHEBI:456216"/>
        <dbReference type="EC" id="2.7.1.2"/>
    </reaction>
</comment>
<dbReference type="EMBL" id="LN885086">
    <property type="protein sequence ID" value="CUQ65889.1"/>
    <property type="molecule type" value="Genomic_DNA"/>
</dbReference>
<keyword evidence="6" id="KW-1185">Reference proteome</keyword>
<dbReference type="PANTHER" id="PTHR47363">
    <property type="entry name" value="GLUCOKINASE"/>
    <property type="match status" value="1"/>
</dbReference>
<dbReference type="PANTHER" id="PTHR47363:SF1">
    <property type="entry name" value="GLUCOKINASE"/>
    <property type="match status" value="1"/>
</dbReference>
<organism evidence="5 6">
    <name type="scientific">Candidatus Nitrospira inopinata</name>
    <dbReference type="NCBI Taxonomy" id="1715989"/>
    <lineage>
        <taxon>Bacteria</taxon>
        <taxon>Pseudomonadati</taxon>
        <taxon>Nitrospirota</taxon>
        <taxon>Nitrospiria</taxon>
        <taxon>Nitrospirales</taxon>
        <taxon>Nitrospiraceae</taxon>
        <taxon>Nitrospira</taxon>
    </lineage>
</organism>
<dbReference type="RefSeq" id="WP_062483576.1">
    <property type="nucleotide sequence ID" value="NZ_LN885086.1"/>
</dbReference>